<dbReference type="InterPro" id="IPR025665">
    <property type="entry name" value="Beta-barrel_OMP_2"/>
</dbReference>
<keyword evidence="4" id="KW-1185">Reference proteome</keyword>
<accession>A0ABS3M5W6</accession>
<sequence length="250" mass="28194">MKKIFLMACTVMFSLAGHAQQCSLRDVKIDARLGYNLGGTSPVGLPASIRELKSYELTPSFLFGLDAEMSKCGRFGVLLGMRFENKGMNVDARVKNYHMKISKGQQQMEGQFTGDVKTKVTEWMLTVPLQATWHPAEAWRLRFGPYVSYVFSRDFSGYAHDGYLRVGSPTGAKVDIGNGPGQRGDYDFSSDMRRLQWGLSLGADWKFYDRLGTFVELNWGLSGIHHSHFKTIEQTLYPLYGTIGLNYTLR</sequence>
<comment type="caution">
    <text evidence="3">The sequence shown here is derived from an EMBL/GenBank/DDBJ whole genome shotgun (WGS) entry which is preliminary data.</text>
</comment>
<dbReference type="Proteomes" id="UP000664265">
    <property type="component" value="Unassembled WGS sequence"/>
</dbReference>
<dbReference type="Pfam" id="PF13568">
    <property type="entry name" value="OMP_b-brl_2"/>
    <property type="match status" value="1"/>
</dbReference>
<name>A0ABS3M5W6_9BACT</name>
<protein>
    <submittedName>
        <fullName evidence="3">PorT family protein</fullName>
    </submittedName>
</protein>
<feature type="signal peptide" evidence="1">
    <location>
        <begin position="1"/>
        <end position="19"/>
    </location>
</feature>
<feature type="domain" description="Outer membrane protein beta-barrel" evidence="2">
    <location>
        <begin position="19"/>
        <end position="224"/>
    </location>
</feature>
<keyword evidence="1" id="KW-0732">Signal</keyword>
<gene>
    <name evidence="3" type="ORF">JHU38_06800</name>
</gene>
<dbReference type="EMBL" id="JAERMS010000017">
    <property type="protein sequence ID" value="MBO1363481.1"/>
    <property type="molecule type" value="Genomic_DNA"/>
</dbReference>
<evidence type="ECO:0000259" key="2">
    <source>
        <dbReference type="Pfam" id="PF13568"/>
    </source>
</evidence>
<reference evidence="3 4" key="1">
    <citation type="submission" date="2021-01" db="EMBL/GenBank/DDBJ databases">
        <title>Prevotella A2931 sp. nov.</title>
        <authorList>
            <person name="Buhl M."/>
            <person name="Oberhettinger P."/>
        </authorList>
    </citation>
    <scope>NUCLEOTIDE SEQUENCE [LARGE SCALE GENOMIC DNA]</scope>
    <source>
        <strain evidence="3 4">A2931</strain>
    </source>
</reference>
<evidence type="ECO:0000313" key="3">
    <source>
        <dbReference type="EMBL" id="MBO1363481.1"/>
    </source>
</evidence>
<evidence type="ECO:0000313" key="4">
    <source>
        <dbReference type="Proteomes" id="UP000664265"/>
    </source>
</evidence>
<organism evidence="3 4">
    <name type="scientific">Prevotella illustrans</name>
    <dbReference type="NCBI Taxonomy" id="2800387"/>
    <lineage>
        <taxon>Bacteria</taxon>
        <taxon>Pseudomonadati</taxon>
        <taxon>Bacteroidota</taxon>
        <taxon>Bacteroidia</taxon>
        <taxon>Bacteroidales</taxon>
        <taxon>Prevotellaceae</taxon>
        <taxon>Prevotella</taxon>
    </lineage>
</organism>
<proteinExistence type="predicted"/>
<feature type="chain" id="PRO_5045205488" evidence="1">
    <location>
        <begin position="20"/>
        <end position="250"/>
    </location>
</feature>
<evidence type="ECO:0000256" key="1">
    <source>
        <dbReference type="SAM" id="SignalP"/>
    </source>
</evidence>
<dbReference type="RefSeq" id="WP_107581159.1">
    <property type="nucleotide sequence ID" value="NZ_JAERMS010000017.1"/>
</dbReference>